<name>A0A1F6DAH8_9BACT</name>
<evidence type="ECO:0000313" key="2">
    <source>
        <dbReference type="Proteomes" id="UP000178042"/>
    </source>
</evidence>
<evidence type="ECO:0000313" key="1">
    <source>
        <dbReference type="EMBL" id="OGG58371.1"/>
    </source>
</evidence>
<comment type="caution">
    <text evidence="1">The sequence shown here is derived from an EMBL/GenBank/DDBJ whole genome shotgun (WGS) entry which is preliminary data.</text>
</comment>
<gene>
    <name evidence="1" type="ORF">A3C86_04300</name>
</gene>
<reference evidence="1 2" key="1">
    <citation type="journal article" date="2016" name="Nat. Commun.">
        <title>Thousands of microbial genomes shed light on interconnected biogeochemical processes in an aquifer system.</title>
        <authorList>
            <person name="Anantharaman K."/>
            <person name="Brown C.T."/>
            <person name="Hug L.A."/>
            <person name="Sharon I."/>
            <person name="Castelle C.J."/>
            <person name="Probst A.J."/>
            <person name="Thomas B.C."/>
            <person name="Singh A."/>
            <person name="Wilkins M.J."/>
            <person name="Karaoz U."/>
            <person name="Brodie E.L."/>
            <person name="Williams K.H."/>
            <person name="Hubbard S.S."/>
            <person name="Banfield J.F."/>
        </authorList>
    </citation>
    <scope>NUCLEOTIDE SEQUENCE [LARGE SCALE GENOMIC DNA]</scope>
</reference>
<accession>A0A1F6DAH8</accession>
<dbReference type="EMBL" id="MFLD01000041">
    <property type="protein sequence ID" value="OGG58371.1"/>
    <property type="molecule type" value="Genomic_DNA"/>
</dbReference>
<protein>
    <submittedName>
        <fullName evidence="1">Uncharacterized protein</fullName>
    </submittedName>
</protein>
<dbReference type="Proteomes" id="UP000178042">
    <property type="component" value="Unassembled WGS sequence"/>
</dbReference>
<dbReference type="AlphaFoldDB" id="A0A1F6DAH8"/>
<organism evidence="1 2">
    <name type="scientific">Candidatus Kaiserbacteria bacterium RIFCSPHIGHO2_02_FULL_49_16</name>
    <dbReference type="NCBI Taxonomy" id="1798490"/>
    <lineage>
        <taxon>Bacteria</taxon>
        <taxon>Candidatus Kaiseribacteriota</taxon>
    </lineage>
</organism>
<sequence>MHVRAQGLLQKMENGQEVRVMKGRDGVISITVSERIKLSDRTRNGLKKQRHLISAAGGRYSRSFLFSPSVATQIAILIARVLTEKPPEKQ</sequence>
<proteinExistence type="predicted"/>